<evidence type="ECO:0000256" key="4">
    <source>
        <dbReference type="ARBA" id="ARBA00022980"/>
    </source>
</evidence>
<dbReference type="InterPro" id="IPR019978">
    <property type="entry name" value="Ribosomal_uS17_archaeal"/>
</dbReference>
<dbReference type="EMBL" id="DTFI01000109">
    <property type="protein sequence ID" value="HGI43592.1"/>
    <property type="molecule type" value="Genomic_DNA"/>
</dbReference>
<keyword evidence="5 6" id="KW-0687">Ribonucleoprotein</keyword>
<dbReference type="AlphaFoldDB" id="A0A7C4FF32"/>
<evidence type="ECO:0000256" key="5">
    <source>
        <dbReference type="ARBA" id="ARBA00023274"/>
    </source>
</evidence>
<dbReference type="PRINTS" id="PR00973">
    <property type="entry name" value="RIBOSOMALS17"/>
</dbReference>
<evidence type="ECO:0000256" key="6">
    <source>
        <dbReference type="HAMAP-Rule" id="MF_01345"/>
    </source>
</evidence>
<comment type="subunit">
    <text evidence="6">Part of the 30S ribosomal subunit.</text>
</comment>
<dbReference type="InterPro" id="IPR000266">
    <property type="entry name" value="Ribosomal_uS17"/>
</dbReference>
<sequence length="112" mass="12918">MQGQRVRNIRIPGLAPPEKVCDDPLCPWHGKLPVRGQIMRVKVVSVKMNKVATVVHEYLHYVEKYKRYERRRKKKHVRVPPCIDVKPGDEVIIGETRPLAKSVSFVVLAKVK</sequence>
<reference evidence="7" key="1">
    <citation type="journal article" date="2020" name="mSystems">
        <title>Genome- and Community-Level Interaction Insights into Carbon Utilization and Element Cycling Functions of Hydrothermarchaeota in Hydrothermal Sediment.</title>
        <authorList>
            <person name="Zhou Z."/>
            <person name="Liu Y."/>
            <person name="Xu W."/>
            <person name="Pan J."/>
            <person name="Luo Z.H."/>
            <person name="Li M."/>
        </authorList>
    </citation>
    <scope>NUCLEOTIDE SEQUENCE [LARGE SCALE GENOMIC DNA]</scope>
    <source>
        <strain evidence="7">SpSt-735</strain>
    </source>
</reference>
<protein>
    <recommendedName>
        <fullName evidence="6">Small ribosomal subunit protein uS17</fullName>
    </recommendedName>
</protein>
<dbReference type="NCBIfam" id="TIGR03630">
    <property type="entry name" value="uS17_arch"/>
    <property type="match status" value="1"/>
</dbReference>
<dbReference type="NCBIfam" id="NF006345">
    <property type="entry name" value="PRK08572.1"/>
    <property type="match status" value="1"/>
</dbReference>
<evidence type="ECO:0000313" key="7">
    <source>
        <dbReference type="EMBL" id="HGI43592.1"/>
    </source>
</evidence>
<dbReference type="InterPro" id="IPR012340">
    <property type="entry name" value="NA-bd_OB-fold"/>
</dbReference>
<dbReference type="HAMAP" id="MF_01345_A">
    <property type="entry name" value="Ribosomal_uS17_A"/>
    <property type="match status" value="1"/>
</dbReference>
<gene>
    <name evidence="6" type="primary">rps17</name>
    <name evidence="7" type="ORF">ENV17_04310</name>
</gene>
<dbReference type="Gene3D" id="2.40.50.1000">
    <property type="match status" value="1"/>
</dbReference>
<evidence type="ECO:0000256" key="3">
    <source>
        <dbReference type="ARBA" id="ARBA00022884"/>
    </source>
</evidence>
<keyword evidence="4 6" id="KW-0689">Ribosomal protein</keyword>
<dbReference type="Pfam" id="PF00366">
    <property type="entry name" value="Ribosomal_S17"/>
    <property type="match status" value="1"/>
</dbReference>
<keyword evidence="3 6" id="KW-0694">RNA-binding</keyword>
<comment type="caution">
    <text evidence="7">The sequence shown here is derived from an EMBL/GenBank/DDBJ whole genome shotgun (WGS) entry which is preliminary data.</text>
</comment>
<proteinExistence type="inferred from homology"/>
<dbReference type="SUPFAM" id="SSF50249">
    <property type="entry name" value="Nucleic acid-binding proteins"/>
    <property type="match status" value="1"/>
</dbReference>
<comment type="similarity">
    <text evidence="1 6">Belongs to the universal ribosomal protein uS17 family.</text>
</comment>
<keyword evidence="2 6" id="KW-0699">rRNA-binding</keyword>
<dbReference type="GO" id="GO:0006412">
    <property type="term" value="P:translation"/>
    <property type="evidence" value="ECO:0007669"/>
    <property type="project" value="UniProtKB-UniRule"/>
</dbReference>
<dbReference type="GO" id="GO:0019843">
    <property type="term" value="F:rRNA binding"/>
    <property type="evidence" value="ECO:0007669"/>
    <property type="project" value="UniProtKB-UniRule"/>
</dbReference>
<comment type="function">
    <text evidence="6">One of the primary rRNA binding proteins, it binds specifically to the 5'-end of 16S ribosomal RNA.</text>
</comment>
<dbReference type="InterPro" id="IPR028333">
    <property type="entry name" value="Ribosomal_uS17_arc/euk"/>
</dbReference>
<organism evidence="7">
    <name type="scientific">Thermofilum pendens</name>
    <dbReference type="NCBI Taxonomy" id="2269"/>
    <lineage>
        <taxon>Archaea</taxon>
        <taxon>Thermoproteota</taxon>
        <taxon>Thermoprotei</taxon>
        <taxon>Thermofilales</taxon>
        <taxon>Thermofilaceae</taxon>
        <taxon>Thermofilum</taxon>
    </lineage>
</organism>
<dbReference type="GO" id="GO:0003735">
    <property type="term" value="F:structural constituent of ribosome"/>
    <property type="evidence" value="ECO:0007669"/>
    <property type="project" value="UniProtKB-UniRule"/>
</dbReference>
<accession>A0A7C4FF32</accession>
<evidence type="ECO:0000256" key="1">
    <source>
        <dbReference type="ARBA" id="ARBA00010254"/>
    </source>
</evidence>
<dbReference type="PANTHER" id="PTHR10744">
    <property type="entry name" value="40S RIBOSOMAL PROTEIN S11 FAMILY MEMBER"/>
    <property type="match status" value="1"/>
</dbReference>
<name>A0A7C4FF32_THEPE</name>
<dbReference type="PANTHER" id="PTHR10744:SF9">
    <property type="entry name" value="40S RIBOSOMAL PROTEIN S11-RELATED"/>
    <property type="match status" value="1"/>
</dbReference>
<dbReference type="GO" id="GO:0022627">
    <property type="term" value="C:cytosolic small ribosomal subunit"/>
    <property type="evidence" value="ECO:0007669"/>
    <property type="project" value="UniProtKB-UniRule"/>
</dbReference>
<evidence type="ECO:0000256" key="2">
    <source>
        <dbReference type="ARBA" id="ARBA00022730"/>
    </source>
</evidence>
<dbReference type="CDD" id="cd00364">
    <property type="entry name" value="Ribosomal_uS17"/>
    <property type="match status" value="1"/>
</dbReference>